<dbReference type="GO" id="GO:0016874">
    <property type="term" value="F:ligase activity"/>
    <property type="evidence" value="ECO:0007669"/>
    <property type="project" value="UniProtKB-KW"/>
</dbReference>
<evidence type="ECO:0000256" key="5">
    <source>
        <dbReference type="PROSITE-ProRule" id="PRU00409"/>
    </source>
</evidence>
<keyword evidence="1" id="KW-0436">Ligase</keyword>
<dbReference type="Pfam" id="PF02785">
    <property type="entry name" value="Biotin_carb_C"/>
    <property type="match status" value="1"/>
</dbReference>
<keyword evidence="4" id="KW-0092">Biotin</keyword>
<evidence type="ECO:0000259" key="7">
    <source>
        <dbReference type="PROSITE" id="PS50979"/>
    </source>
</evidence>
<dbReference type="PROSITE" id="PS50975">
    <property type="entry name" value="ATP_GRASP"/>
    <property type="match status" value="1"/>
</dbReference>
<dbReference type="Pfam" id="PF02786">
    <property type="entry name" value="CPSase_L_D2"/>
    <property type="match status" value="1"/>
</dbReference>
<feature type="domain" description="ATP-grasp" evidence="6">
    <location>
        <begin position="120"/>
        <end position="316"/>
    </location>
</feature>
<organism evidence="8 9">
    <name type="scientific">Carboxydocella sporoproducens DSM 16521</name>
    <dbReference type="NCBI Taxonomy" id="1121270"/>
    <lineage>
        <taxon>Bacteria</taxon>
        <taxon>Bacillati</taxon>
        <taxon>Bacillota</taxon>
        <taxon>Clostridia</taxon>
        <taxon>Eubacteriales</taxon>
        <taxon>Clostridiales Family XVI. Incertae Sedis</taxon>
        <taxon>Carboxydocella</taxon>
    </lineage>
</organism>
<dbReference type="InterPro" id="IPR050856">
    <property type="entry name" value="Biotin_carboxylase_complex"/>
</dbReference>
<dbReference type="PANTHER" id="PTHR18866">
    <property type="entry name" value="CARBOXYLASE:PYRUVATE/ACETYL-COA/PROPIONYL-COA CARBOXYLASE"/>
    <property type="match status" value="1"/>
</dbReference>
<dbReference type="Gene3D" id="3.30.470.20">
    <property type="entry name" value="ATP-grasp fold, B domain"/>
    <property type="match status" value="1"/>
</dbReference>
<sequence length="444" mass="49200">MFKKVLIANRGEIACRIIKAAKTLDIKTVVVYSTADENTLPTRLADEAICIGPPPVAQSYLQMDKILEVALQTGCDCIHPGYGLLSENAKFAEKVRENNLVFIGPSPEIIAAMGDKVAARKTMAEIGIPLLPGSDEIEHLEEAKKMAENIGFPVILKAASGGGGIGMAIINSQAELEQMWSSVRQRAQAYFGNPVIYVEKYLPNPRHIEVQILGDEHGHCLAIGERDCSIQRRHQKVIEEAPAPNLPQEVREQLFDLAERAGTSLGYVGAGTFEFLVDENYNLYFLEMNTRIQVEHPVTEEVTGWNLVAWQFQLAAGAALPTTRPISKGWAIEARLYAEDDKTCLPAPGKIETVIWPEIPGIRIETWIESGLKVTPYYDPLLAKIIAHGETRDEARLKLIQTLTNLEITGIKTNRNLLVAILTSQSFQSGKYNTQFLTEFLKSY</sequence>
<dbReference type="InterPro" id="IPR011761">
    <property type="entry name" value="ATP-grasp"/>
</dbReference>
<dbReference type="SMART" id="SM00878">
    <property type="entry name" value="Biotin_carb_C"/>
    <property type="match status" value="1"/>
</dbReference>
<evidence type="ECO:0000256" key="3">
    <source>
        <dbReference type="ARBA" id="ARBA00022840"/>
    </source>
</evidence>
<dbReference type="GO" id="GO:0005524">
    <property type="term" value="F:ATP binding"/>
    <property type="evidence" value="ECO:0007669"/>
    <property type="project" value="UniProtKB-UniRule"/>
</dbReference>
<evidence type="ECO:0000259" key="6">
    <source>
        <dbReference type="PROSITE" id="PS50975"/>
    </source>
</evidence>
<evidence type="ECO:0000313" key="8">
    <source>
        <dbReference type="EMBL" id="SJZ58471.1"/>
    </source>
</evidence>
<keyword evidence="2 5" id="KW-0547">Nucleotide-binding</keyword>
<dbReference type="Proteomes" id="UP000189933">
    <property type="component" value="Unassembled WGS sequence"/>
</dbReference>
<dbReference type="SUPFAM" id="SSF51246">
    <property type="entry name" value="Rudiment single hybrid motif"/>
    <property type="match status" value="1"/>
</dbReference>
<name>A0A1T4LV06_9FIRM</name>
<evidence type="ECO:0000256" key="4">
    <source>
        <dbReference type="ARBA" id="ARBA00023267"/>
    </source>
</evidence>
<dbReference type="PANTHER" id="PTHR18866:SF128">
    <property type="entry name" value="UREA AMIDOLYASE"/>
    <property type="match status" value="1"/>
</dbReference>
<protein>
    <submittedName>
        <fullName evidence="8">Acetyl-CoA carboxylase, biotin carboxylase subunit</fullName>
    </submittedName>
</protein>
<dbReference type="EMBL" id="FUXM01000002">
    <property type="protein sequence ID" value="SJZ58471.1"/>
    <property type="molecule type" value="Genomic_DNA"/>
</dbReference>
<dbReference type="PROSITE" id="PS00866">
    <property type="entry name" value="CPSASE_1"/>
    <property type="match status" value="1"/>
</dbReference>
<keyword evidence="3 5" id="KW-0067">ATP-binding</keyword>
<keyword evidence="9" id="KW-1185">Reference proteome</keyword>
<dbReference type="InterPro" id="IPR016185">
    <property type="entry name" value="PreATP-grasp_dom_sf"/>
</dbReference>
<dbReference type="InterPro" id="IPR005479">
    <property type="entry name" value="CPAse_ATP-bd"/>
</dbReference>
<reference evidence="9" key="1">
    <citation type="submission" date="2017-02" db="EMBL/GenBank/DDBJ databases">
        <authorList>
            <person name="Varghese N."/>
            <person name="Submissions S."/>
        </authorList>
    </citation>
    <scope>NUCLEOTIDE SEQUENCE [LARGE SCALE GENOMIC DNA]</scope>
    <source>
        <strain evidence="9">DSM 16521</strain>
    </source>
</reference>
<dbReference type="GO" id="GO:0046872">
    <property type="term" value="F:metal ion binding"/>
    <property type="evidence" value="ECO:0007669"/>
    <property type="project" value="InterPro"/>
</dbReference>
<evidence type="ECO:0000313" key="9">
    <source>
        <dbReference type="Proteomes" id="UP000189933"/>
    </source>
</evidence>
<accession>A0A1T4LV06</accession>
<feature type="domain" description="Biotin carboxylation" evidence="7">
    <location>
        <begin position="1"/>
        <end position="442"/>
    </location>
</feature>
<dbReference type="PROSITE" id="PS50979">
    <property type="entry name" value="BC"/>
    <property type="match status" value="1"/>
</dbReference>
<dbReference type="InterPro" id="IPR005482">
    <property type="entry name" value="Biotin_COase_C"/>
</dbReference>
<dbReference type="OrthoDB" id="9807469at2"/>
<dbReference type="Pfam" id="PF00289">
    <property type="entry name" value="Biotin_carb_N"/>
    <property type="match status" value="1"/>
</dbReference>
<evidence type="ECO:0000256" key="1">
    <source>
        <dbReference type="ARBA" id="ARBA00022598"/>
    </source>
</evidence>
<dbReference type="InterPro" id="IPR011054">
    <property type="entry name" value="Rudment_hybrid_motif"/>
</dbReference>
<dbReference type="PROSITE" id="PS00867">
    <property type="entry name" value="CPSASE_2"/>
    <property type="match status" value="1"/>
</dbReference>
<evidence type="ECO:0000256" key="2">
    <source>
        <dbReference type="ARBA" id="ARBA00022741"/>
    </source>
</evidence>
<dbReference type="InterPro" id="IPR011764">
    <property type="entry name" value="Biotin_carboxylation_dom"/>
</dbReference>
<dbReference type="InterPro" id="IPR005481">
    <property type="entry name" value="BC-like_N"/>
</dbReference>
<dbReference type="AlphaFoldDB" id="A0A1T4LV06"/>
<proteinExistence type="predicted"/>
<dbReference type="SUPFAM" id="SSF56059">
    <property type="entry name" value="Glutathione synthetase ATP-binding domain-like"/>
    <property type="match status" value="1"/>
</dbReference>
<dbReference type="SUPFAM" id="SSF52440">
    <property type="entry name" value="PreATP-grasp domain"/>
    <property type="match status" value="1"/>
</dbReference>
<dbReference type="RefSeq" id="WP_078664469.1">
    <property type="nucleotide sequence ID" value="NZ_FUXM01000002.1"/>
</dbReference>
<dbReference type="FunFam" id="3.40.50.20:FF:000010">
    <property type="entry name" value="Propionyl-CoA carboxylase subunit alpha"/>
    <property type="match status" value="1"/>
</dbReference>
<gene>
    <name evidence="8" type="ORF">SAMN02745885_00316</name>
</gene>